<dbReference type="PROSITE" id="PS00028">
    <property type="entry name" value="ZINC_FINGER_C2H2_1"/>
    <property type="match status" value="9"/>
</dbReference>
<feature type="domain" description="C2H2-type" evidence="6">
    <location>
        <begin position="169"/>
        <end position="196"/>
    </location>
</feature>
<dbReference type="Proteomes" id="UP000322000">
    <property type="component" value="Chromosome 26"/>
</dbReference>
<evidence type="ECO:0000256" key="5">
    <source>
        <dbReference type="PROSITE-ProRule" id="PRU00042"/>
    </source>
</evidence>
<dbReference type="InterPro" id="IPR013087">
    <property type="entry name" value="Znf_C2H2_type"/>
</dbReference>
<feature type="domain" description="C2H2-type" evidence="6">
    <location>
        <begin position="286"/>
        <end position="313"/>
    </location>
</feature>
<feature type="domain" description="C2H2-type" evidence="6">
    <location>
        <begin position="314"/>
        <end position="341"/>
    </location>
</feature>
<dbReference type="PANTHER" id="PTHR24379:SF121">
    <property type="entry name" value="C2H2-TYPE DOMAIN-CONTAINING PROTEIN"/>
    <property type="match status" value="1"/>
</dbReference>
<dbReference type="InterPro" id="IPR036236">
    <property type="entry name" value="Znf_C2H2_sf"/>
</dbReference>
<protein>
    <submittedName>
        <fullName evidence="8">Zinc finger protein 85-like</fullName>
    </submittedName>
</protein>
<keyword evidence="2" id="KW-0677">Repeat</keyword>
<evidence type="ECO:0000256" key="1">
    <source>
        <dbReference type="ARBA" id="ARBA00022723"/>
    </source>
</evidence>
<name>A0A7E5WUW1_TRINI</name>
<dbReference type="OrthoDB" id="8117402at2759"/>
<sequence>MLVKSRAIPLDLRLVELKLKWRPKRKYNDHRDNAAIILESSNVCPFRWKRGSFTCAYCPQSFGDFCGVKNHVIEHPNRIEAMRFARTLANIKVEVTDLRCELCLTNCKDIDSLCEHLISNHNKLIIKEHGLGVTPFNLSGKEYQCTHCDETFELFSKLNTHLNTHYPNTICFLCGKAFSTIHRLRAHLVIHDSAESVHYKCTKCDQVFPTRVLRNSHIALTHGPEYRYRCPYCKESFKNYSDRGKHLKQSHDKKIEYPCKLCPAVFAMCNQRTKHIKQVHIRLKSFSCDFCAYKFVTAAQLRNHIVKHVGERKFQCQVCKKAYARAKTLREHMRIHNNDKRFVCQYCNNAYVQKCSLQNHMKTHHPTAEPLKKIRLSQMY</sequence>
<feature type="domain" description="C2H2-type" evidence="6">
    <location>
        <begin position="143"/>
        <end position="165"/>
    </location>
</feature>
<feature type="domain" description="C2H2-type" evidence="6">
    <location>
        <begin position="257"/>
        <end position="285"/>
    </location>
</feature>
<dbReference type="SMART" id="SM00355">
    <property type="entry name" value="ZnF_C2H2"/>
    <property type="match status" value="10"/>
</dbReference>
<keyword evidence="4" id="KW-0862">Zinc</keyword>
<evidence type="ECO:0000313" key="7">
    <source>
        <dbReference type="Proteomes" id="UP000322000"/>
    </source>
</evidence>
<keyword evidence="3 5" id="KW-0863">Zinc-finger</keyword>
<dbReference type="SUPFAM" id="SSF57667">
    <property type="entry name" value="beta-beta-alpha zinc fingers"/>
    <property type="match status" value="4"/>
</dbReference>
<dbReference type="GO" id="GO:0008270">
    <property type="term" value="F:zinc ion binding"/>
    <property type="evidence" value="ECO:0007669"/>
    <property type="project" value="UniProtKB-KW"/>
</dbReference>
<dbReference type="Pfam" id="PF00096">
    <property type="entry name" value="zf-C2H2"/>
    <property type="match status" value="5"/>
</dbReference>
<dbReference type="InParanoid" id="A0A7E5WUW1"/>
<feature type="domain" description="C2H2-type" evidence="6">
    <location>
        <begin position="228"/>
        <end position="256"/>
    </location>
</feature>
<keyword evidence="7" id="KW-1185">Reference proteome</keyword>
<evidence type="ECO:0000259" key="6">
    <source>
        <dbReference type="PROSITE" id="PS50157"/>
    </source>
</evidence>
<keyword evidence="1" id="KW-0479">Metal-binding</keyword>
<dbReference type="AlphaFoldDB" id="A0A7E5WUW1"/>
<organism evidence="7 8">
    <name type="scientific">Trichoplusia ni</name>
    <name type="common">Cabbage looper</name>
    <dbReference type="NCBI Taxonomy" id="7111"/>
    <lineage>
        <taxon>Eukaryota</taxon>
        <taxon>Metazoa</taxon>
        <taxon>Ecdysozoa</taxon>
        <taxon>Arthropoda</taxon>
        <taxon>Hexapoda</taxon>
        <taxon>Insecta</taxon>
        <taxon>Pterygota</taxon>
        <taxon>Neoptera</taxon>
        <taxon>Endopterygota</taxon>
        <taxon>Lepidoptera</taxon>
        <taxon>Glossata</taxon>
        <taxon>Ditrysia</taxon>
        <taxon>Noctuoidea</taxon>
        <taxon>Noctuidae</taxon>
        <taxon>Plusiinae</taxon>
        <taxon>Trichoplusia</taxon>
    </lineage>
</organism>
<dbReference type="RefSeq" id="XP_026743946.1">
    <property type="nucleotide sequence ID" value="XM_026888145.1"/>
</dbReference>
<dbReference type="PROSITE" id="PS50157">
    <property type="entry name" value="ZINC_FINGER_C2H2_2"/>
    <property type="match status" value="8"/>
</dbReference>
<evidence type="ECO:0000256" key="4">
    <source>
        <dbReference type="ARBA" id="ARBA00022833"/>
    </source>
</evidence>
<feature type="domain" description="C2H2-type" evidence="6">
    <location>
        <begin position="342"/>
        <end position="370"/>
    </location>
</feature>
<proteinExistence type="predicted"/>
<evidence type="ECO:0000256" key="3">
    <source>
        <dbReference type="ARBA" id="ARBA00022771"/>
    </source>
</evidence>
<feature type="domain" description="C2H2-type" evidence="6">
    <location>
        <begin position="199"/>
        <end position="227"/>
    </location>
</feature>
<dbReference type="KEGG" id="tnl:113505452"/>
<dbReference type="PANTHER" id="PTHR24379">
    <property type="entry name" value="KRAB AND ZINC FINGER DOMAIN-CONTAINING"/>
    <property type="match status" value="1"/>
</dbReference>
<accession>A0A7E5WUW1</accession>
<dbReference type="FunFam" id="3.30.160.60:FF:000624">
    <property type="entry name" value="zinc finger protein 697"/>
    <property type="match status" value="1"/>
</dbReference>
<dbReference type="GeneID" id="113505452"/>
<gene>
    <name evidence="8" type="primary">LOC113505452</name>
</gene>
<evidence type="ECO:0000256" key="2">
    <source>
        <dbReference type="ARBA" id="ARBA00022737"/>
    </source>
</evidence>
<reference evidence="8" key="1">
    <citation type="submission" date="2025-08" db="UniProtKB">
        <authorList>
            <consortium name="RefSeq"/>
        </authorList>
    </citation>
    <scope>IDENTIFICATION</scope>
</reference>
<evidence type="ECO:0000313" key="8">
    <source>
        <dbReference type="RefSeq" id="XP_026743946.1"/>
    </source>
</evidence>
<dbReference type="Gene3D" id="3.30.160.60">
    <property type="entry name" value="Classic Zinc Finger"/>
    <property type="match status" value="5"/>
</dbReference>